<protein>
    <recommendedName>
        <fullName evidence="5">Growth inhibitor PemK</fullName>
    </recommendedName>
</protein>
<evidence type="ECO:0000313" key="3">
    <source>
        <dbReference type="EMBL" id="GGI13810.1"/>
    </source>
</evidence>
<dbReference type="EMBL" id="BMDH01000001">
    <property type="protein sequence ID" value="GGI13810.1"/>
    <property type="molecule type" value="Genomic_DNA"/>
</dbReference>
<keyword evidence="4" id="KW-1185">Reference proteome</keyword>
<dbReference type="GO" id="GO:0003677">
    <property type="term" value="F:DNA binding"/>
    <property type="evidence" value="ECO:0007669"/>
    <property type="project" value="InterPro"/>
</dbReference>
<sequence>MIVQSDRITDFDSTVVCLFTSDASLQGETRILVRPSAMNGLNHDCYVMAEKPIAISKQHLGSKIGELEQIYMQRIVRALRVVLDM</sequence>
<dbReference type="SUPFAM" id="SSF50118">
    <property type="entry name" value="Cell growth inhibitor/plasmid maintenance toxic component"/>
    <property type="match status" value="1"/>
</dbReference>
<reference evidence="3" key="2">
    <citation type="submission" date="2020-09" db="EMBL/GenBank/DDBJ databases">
        <authorList>
            <person name="Sun Q."/>
            <person name="Sedlacek I."/>
        </authorList>
    </citation>
    <scope>NUCLEOTIDE SEQUENCE</scope>
    <source>
        <strain evidence="3">CCM 8606</strain>
    </source>
</reference>
<gene>
    <name evidence="3" type="ORF">GCM10007377_07820</name>
</gene>
<dbReference type="InterPro" id="IPR003477">
    <property type="entry name" value="PemK-like"/>
</dbReference>
<comment type="caution">
    <text evidence="3">The sequence shown here is derived from an EMBL/GenBank/DDBJ whole genome shotgun (WGS) entry which is preliminary data.</text>
</comment>
<dbReference type="InterPro" id="IPR011067">
    <property type="entry name" value="Plasmid_toxin/cell-grow_inhib"/>
</dbReference>
<dbReference type="Pfam" id="PF02452">
    <property type="entry name" value="PemK_toxin"/>
    <property type="match status" value="1"/>
</dbReference>
<proteinExistence type="inferred from homology"/>
<evidence type="ECO:0000256" key="1">
    <source>
        <dbReference type="ARBA" id="ARBA00007521"/>
    </source>
</evidence>
<reference evidence="3" key="1">
    <citation type="journal article" date="2014" name="Int. J. Syst. Evol. Microbiol.">
        <title>Complete genome sequence of Corynebacterium casei LMG S-19264T (=DSM 44701T), isolated from a smear-ripened cheese.</title>
        <authorList>
            <consortium name="US DOE Joint Genome Institute (JGI-PGF)"/>
            <person name="Walter F."/>
            <person name="Albersmeier A."/>
            <person name="Kalinowski J."/>
            <person name="Ruckert C."/>
        </authorList>
    </citation>
    <scope>NUCLEOTIDE SEQUENCE</scope>
    <source>
        <strain evidence="3">CCM 8606</strain>
    </source>
</reference>
<evidence type="ECO:0000256" key="2">
    <source>
        <dbReference type="ARBA" id="ARBA00022649"/>
    </source>
</evidence>
<dbReference type="Proteomes" id="UP000619536">
    <property type="component" value="Unassembled WGS sequence"/>
</dbReference>
<evidence type="ECO:0008006" key="5">
    <source>
        <dbReference type="Google" id="ProtNLM"/>
    </source>
</evidence>
<evidence type="ECO:0000313" key="4">
    <source>
        <dbReference type="Proteomes" id="UP000619536"/>
    </source>
</evidence>
<dbReference type="AlphaFoldDB" id="A0A8J3AH99"/>
<comment type="similarity">
    <text evidence="1">Belongs to the PemK/MazF family.</text>
</comment>
<keyword evidence="2" id="KW-1277">Toxin-antitoxin system</keyword>
<organism evidence="3 4">
    <name type="scientific">Galliscardovia ingluviei</name>
    <dbReference type="NCBI Taxonomy" id="1769422"/>
    <lineage>
        <taxon>Bacteria</taxon>
        <taxon>Bacillati</taxon>
        <taxon>Actinomycetota</taxon>
        <taxon>Actinomycetes</taxon>
        <taxon>Bifidobacteriales</taxon>
        <taxon>Bifidobacteriaceae</taxon>
        <taxon>Galliscardovia</taxon>
    </lineage>
</organism>
<dbReference type="Gene3D" id="2.30.30.110">
    <property type="match status" value="1"/>
</dbReference>
<name>A0A8J3AH99_9BIFI</name>
<accession>A0A8J3AH99</accession>